<evidence type="ECO:0000256" key="2">
    <source>
        <dbReference type="SAM" id="SignalP"/>
    </source>
</evidence>
<feature type="chain" id="PRO_5003938478" description="Circadian oscillating protein COP23" evidence="2">
    <location>
        <begin position="24"/>
        <end position="262"/>
    </location>
</feature>
<keyword evidence="2" id="KW-0732">Signal</keyword>
<dbReference type="eggNOG" id="ENOG502ZTMU">
    <property type="taxonomic scope" value="Bacteria"/>
</dbReference>
<evidence type="ECO:0008006" key="5">
    <source>
        <dbReference type="Google" id="ProtNLM"/>
    </source>
</evidence>
<protein>
    <recommendedName>
        <fullName evidence="5">Circadian oscillating protein COP23</fullName>
    </recommendedName>
</protein>
<feature type="region of interest" description="Disordered" evidence="1">
    <location>
        <begin position="53"/>
        <end position="83"/>
    </location>
</feature>
<dbReference type="OrthoDB" id="515781at2"/>
<feature type="signal peptide" evidence="2">
    <location>
        <begin position="1"/>
        <end position="23"/>
    </location>
</feature>
<accession>K9YRR9</accession>
<dbReference type="InterPro" id="IPR025478">
    <property type="entry name" value="COP23"/>
</dbReference>
<dbReference type="Proteomes" id="UP000010482">
    <property type="component" value="Chromosome"/>
</dbReference>
<organism evidence="3 4">
    <name type="scientific">Dactylococcopsis salina (strain PCC 8305)</name>
    <name type="common">Myxobactron salinum</name>
    <dbReference type="NCBI Taxonomy" id="13035"/>
    <lineage>
        <taxon>Bacteria</taxon>
        <taxon>Bacillati</taxon>
        <taxon>Cyanobacteriota</taxon>
        <taxon>Cyanophyceae</taxon>
        <taxon>Nodosilineales</taxon>
        <taxon>Cymatolegaceae</taxon>
        <taxon>Dactylococcopsis</taxon>
    </lineage>
</organism>
<dbReference type="PATRIC" id="fig|13035.3.peg.1026"/>
<keyword evidence="4" id="KW-1185">Reference proteome</keyword>
<dbReference type="HOGENOM" id="CLU_074804_0_0_3"/>
<feature type="compositionally biased region" description="Low complexity" evidence="1">
    <location>
        <begin position="215"/>
        <end position="231"/>
    </location>
</feature>
<evidence type="ECO:0000313" key="3">
    <source>
        <dbReference type="EMBL" id="AFZ49651.1"/>
    </source>
</evidence>
<dbReference type="Pfam" id="PF14218">
    <property type="entry name" value="COP23"/>
    <property type="match status" value="1"/>
</dbReference>
<feature type="compositionally biased region" description="Low complexity" evidence="1">
    <location>
        <begin position="247"/>
        <end position="262"/>
    </location>
</feature>
<dbReference type="KEGG" id="dsl:Dacsa_0919"/>
<evidence type="ECO:0000313" key="4">
    <source>
        <dbReference type="Proteomes" id="UP000010482"/>
    </source>
</evidence>
<dbReference type="RefSeq" id="WP_015228663.1">
    <property type="nucleotide sequence ID" value="NC_019780.1"/>
</dbReference>
<name>K9YRR9_DACS8</name>
<feature type="region of interest" description="Disordered" evidence="1">
    <location>
        <begin position="215"/>
        <end position="262"/>
    </location>
</feature>
<gene>
    <name evidence="3" type="ORF">Dacsa_0919</name>
</gene>
<reference evidence="3" key="1">
    <citation type="submission" date="2012-04" db="EMBL/GenBank/DDBJ databases">
        <title>Finished genome of Dactylococcopsis salina PCC 8305.</title>
        <authorList>
            <consortium name="US DOE Joint Genome Institute"/>
            <person name="Gugger M."/>
            <person name="Coursin T."/>
            <person name="Rippka R."/>
            <person name="Tandeau De Marsac N."/>
            <person name="Huntemann M."/>
            <person name="Wei C.-L."/>
            <person name="Han J."/>
            <person name="Detter J.C."/>
            <person name="Han C."/>
            <person name="Tapia R."/>
            <person name="Daligault H."/>
            <person name="Chen A."/>
            <person name="Krypides N."/>
            <person name="Mavromatis K."/>
            <person name="Markowitz V."/>
            <person name="Szeto E."/>
            <person name="Ivanova N."/>
            <person name="Ovchinnikova G."/>
            <person name="Pagani I."/>
            <person name="Pati A."/>
            <person name="Goodwin L."/>
            <person name="Peters L."/>
            <person name="Pitluck S."/>
            <person name="Woyke T."/>
            <person name="Kerfeld C."/>
        </authorList>
    </citation>
    <scope>NUCLEOTIDE SEQUENCE [LARGE SCALE GENOMIC DNA]</scope>
    <source>
        <strain evidence="3">PCC 8305</strain>
    </source>
</reference>
<evidence type="ECO:0000256" key="1">
    <source>
        <dbReference type="SAM" id="MobiDB-lite"/>
    </source>
</evidence>
<dbReference type="AlphaFoldDB" id="K9YRR9"/>
<dbReference type="EMBL" id="CP003944">
    <property type="protein sequence ID" value="AFZ49651.1"/>
    <property type="molecule type" value="Genomic_DNA"/>
</dbReference>
<sequence length="262" mass="28893">MLRPLTFSLSTVAIVVSSFPLSAEGNSLTSSFPQLFSQAPQTVPEVIVDTIPIENEPSPTPQPEDVVVESKPSNPNPTPTANDRRFTCEYNNGQYTVMYNPQSQPNQSYPWAIPQQMGGNWSPERRCNAISDRLENYRPDGLLELQTSVINNQNVVCVTTQNDPSCRIVFTVPKGQDPILTRDRVFENLASANQGQQTQGVTTYTSNSSLRDLLGGRSSNQASQQSNDSINLRPFLDRSDGGTGNQLRSNSSPSRLNPNLFR</sequence>
<proteinExistence type="predicted"/>